<comment type="function">
    <text evidence="1 6">Forms part of the ribosomal stalk, playing a central role in the interaction of the ribosome with GTP-bound translation factors.</text>
</comment>
<evidence type="ECO:0000256" key="5">
    <source>
        <dbReference type="ARBA" id="ARBA00035202"/>
    </source>
</evidence>
<sequence>MTREEKAQIIEELSEKFANHAHFYITDAGGFTVAQINNFRRLCFKSGIEYRVYKNTLIRKALERQEGTDYSPLFTTLHGFSGVLFSKESGNLPARVIKEFRLKLEGKPVLKAASINSDLFIGDENLNMLSELKSKNELIGDVIALLQSPAKNVISALQSGKNTVAGLVKALEERGTK</sequence>
<keyword evidence="4 6" id="KW-0687">Ribonucleoprotein</keyword>
<accession>A0ABW3K1X0</accession>
<evidence type="ECO:0000256" key="4">
    <source>
        <dbReference type="ARBA" id="ARBA00023274"/>
    </source>
</evidence>
<dbReference type="RefSeq" id="WP_377578853.1">
    <property type="nucleotide sequence ID" value="NZ_JBHTKA010000003.1"/>
</dbReference>
<evidence type="ECO:0000256" key="6">
    <source>
        <dbReference type="HAMAP-Rule" id="MF_00362"/>
    </source>
</evidence>
<keyword evidence="3 6" id="KW-0689">Ribosomal protein</keyword>
<dbReference type="SUPFAM" id="SSF160369">
    <property type="entry name" value="Ribosomal protein L10-like"/>
    <property type="match status" value="1"/>
</dbReference>
<dbReference type="NCBIfam" id="NF000955">
    <property type="entry name" value="PRK00099.1-1"/>
    <property type="match status" value="1"/>
</dbReference>
<dbReference type="InterPro" id="IPR022973">
    <property type="entry name" value="Ribosomal_uL10_bac"/>
</dbReference>
<dbReference type="PROSITE" id="PS01109">
    <property type="entry name" value="RIBOSOMAL_L10"/>
    <property type="match status" value="1"/>
</dbReference>
<keyword evidence="6" id="KW-0699">rRNA-binding</keyword>
<evidence type="ECO:0000256" key="1">
    <source>
        <dbReference type="ARBA" id="ARBA00002633"/>
    </source>
</evidence>
<keyword evidence="6" id="KW-0694">RNA-binding</keyword>
<organism evidence="7 8">
    <name type="scientific">Ohtaekwangia kribbensis</name>
    <dbReference type="NCBI Taxonomy" id="688913"/>
    <lineage>
        <taxon>Bacteria</taxon>
        <taxon>Pseudomonadati</taxon>
        <taxon>Bacteroidota</taxon>
        <taxon>Cytophagia</taxon>
        <taxon>Cytophagales</taxon>
        <taxon>Fulvivirgaceae</taxon>
        <taxon>Ohtaekwangia</taxon>
    </lineage>
</organism>
<dbReference type="HAMAP" id="MF_00362">
    <property type="entry name" value="Ribosomal_uL10"/>
    <property type="match status" value="1"/>
</dbReference>
<keyword evidence="8" id="KW-1185">Reference proteome</keyword>
<comment type="subunit">
    <text evidence="6">Part of the ribosomal stalk of the 50S ribosomal subunit. The N-terminus interacts with L11 and the large rRNA to form the base of the stalk. The C-terminus forms an elongated spine to which L12 dimers bind in a sequential fashion forming a multimeric L10(L12)X complex.</text>
</comment>
<comment type="similarity">
    <text evidence="2 6">Belongs to the universal ribosomal protein uL10 family.</text>
</comment>
<evidence type="ECO:0000313" key="7">
    <source>
        <dbReference type="EMBL" id="MFD0999816.1"/>
    </source>
</evidence>
<name>A0ABW3K1X0_9BACT</name>
<dbReference type="CDD" id="cd05797">
    <property type="entry name" value="Ribosomal_L10"/>
    <property type="match status" value="1"/>
</dbReference>
<proteinExistence type="inferred from homology"/>
<evidence type="ECO:0000256" key="3">
    <source>
        <dbReference type="ARBA" id="ARBA00022980"/>
    </source>
</evidence>
<dbReference type="InterPro" id="IPR043141">
    <property type="entry name" value="Ribosomal_uL10-like_sf"/>
</dbReference>
<gene>
    <name evidence="6 7" type="primary">rplJ</name>
    <name evidence="7" type="ORF">ACFQ21_10875</name>
</gene>
<dbReference type="Pfam" id="PF00466">
    <property type="entry name" value="Ribosomal_L10"/>
    <property type="match status" value="1"/>
</dbReference>
<protein>
    <recommendedName>
        <fullName evidence="5 6">Large ribosomal subunit protein uL10</fullName>
    </recommendedName>
</protein>
<reference evidence="8" key="1">
    <citation type="journal article" date="2019" name="Int. J. Syst. Evol. Microbiol.">
        <title>The Global Catalogue of Microorganisms (GCM) 10K type strain sequencing project: providing services to taxonomists for standard genome sequencing and annotation.</title>
        <authorList>
            <consortium name="The Broad Institute Genomics Platform"/>
            <consortium name="The Broad Institute Genome Sequencing Center for Infectious Disease"/>
            <person name="Wu L."/>
            <person name="Ma J."/>
        </authorList>
    </citation>
    <scope>NUCLEOTIDE SEQUENCE [LARGE SCALE GENOMIC DNA]</scope>
    <source>
        <strain evidence="8">CCUG 58938</strain>
    </source>
</reference>
<dbReference type="Gene3D" id="3.30.70.1730">
    <property type="match status" value="1"/>
</dbReference>
<evidence type="ECO:0000256" key="2">
    <source>
        <dbReference type="ARBA" id="ARBA00008889"/>
    </source>
</evidence>
<dbReference type="EMBL" id="JBHTKA010000003">
    <property type="protein sequence ID" value="MFD0999816.1"/>
    <property type="molecule type" value="Genomic_DNA"/>
</dbReference>
<dbReference type="InterPro" id="IPR047865">
    <property type="entry name" value="Ribosomal_uL10_bac_type"/>
</dbReference>
<evidence type="ECO:0000313" key="8">
    <source>
        <dbReference type="Proteomes" id="UP001597112"/>
    </source>
</evidence>
<dbReference type="Proteomes" id="UP001597112">
    <property type="component" value="Unassembled WGS sequence"/>
</dbReference>
<dbReference type="InterPro" id="IPR001790">
    <property type="entry name" value="Ribosomal_uL10"/>
</dbReference>
<dbReference type="PANTHER" id="PTHR11560">
    <property type="entry name" value="39S RIBOSOMAL PROTEIN L10, MITOCHONDRIAL"/>
    <property type="match status" value="1"/>
</dbReference>
<comment type="caution">
    <text evidence="7">The sequence shown here is derived from an EMBL/GenBank/DDBJ whole genome shotgun (WGS) entry which is preliminary data.</text>
</comment>
<dbReference type="InterPro" id="IPR002363">
    <property type="entry name" value="Ribosomal_uL10_CS_bac"/>
</dbReference>
<dbReference type="GO" id="GO:0005840">
    <property type="term" value="C:ribosome"/>
    <property type="evidence" value="ECO:0007669"/>
    <property type="project" value="UniProtKB-KW"/>
</dbReference>